<proteinExistence type="predicted"/>
<dbReference type="Proteomes" id="UP001153331">
    <property type="component" value="Unassembled WGS sequence"/>
</dbReference>
<protein>
    <submittedName>
        <fullName evidence="1">Uncharacterized protein</fullName>
    </submittedName>
</protein>
<evidence type="ECO:0000313" key="2">
    <source>
        <dbReference type="Proteomes" id="UP001153331"/>
    </source>
</evidence>
<sequence length="982" mass="108109">MDTHSQVTTTAIRAAKSKFWLRRISYPDAHACIGTEVGSFNGRRWWHATGKARMDFEAKEAEIVEQLNTISDKYFETIHFHLYMIGLAEVYAVPTIMFFCEEKEARKQAKDVIIKGGLLTKLPGFRVGHQAHRPGIGRLIQPATEIDWIDSSMPVVSATKVYFNILRPPCASDMPIFVKHNNGIVRQATANIVFDGQQYLYLTVSHIFLEETSSNLSEGEDCDSEYDFGSDTASEFNDEDAIGAAHGFVRGDSLQFLPNSGITETILQTSTHPTTTNSCASMPEQVNMTVEREQSTPRIMKNSGTESVVDDVSASRNLEFLGVLARASVDQDWALIEILDPGILVYLCGKRYIGRNVRAHPYTDNGTNAVAVYTSRGPIDGRILEEPSYLRLPKSISYQMTYLLKVDTPLQWGDCGVGVTDTSSGYFYGHVVATSEDRCHAYIMSACHVFEISGLQKNAAILINANMHRQDSRPERSLTPDAKEYTDEEPLVDIQTVVTESALSRTQVPESRKRYHEEASQAQIPTTASVEQYMEASTSTALELPKDVETLAFPPVLHSIGPLHGIQIPSAVDPSQANTPLIRRARNAKRATPSFVFRIKEIRDSPRSRYFYGQGPVSNEPEASVAVAEGAFNIWWECDGQQIQRLDNALIPGLNHYKTHSMYFSDGEGFSVLRGDATAPKNRNLWASLKFDHKYDEECSSSLTYHHGQSSLHCYRRDQVWVKMLLPDIYHGSNIVETSSQGALDGELPIFLALIAFSMPVTNLELFLPTMFHSGEWQQFNIANGRTHRRGVVAEVYTFSPQAGGSTAEEIRQFEDGHTGRRPEASKEPKAVVSPLNNNPPHTHNTQHSTHTPPRTQSNNTAPPDSSPDTHDLSSASAAAAGPAGTWAAGTASAAAGPAGSPAAGGSWGTELFGSWAATRARRRCGADRGGAEGARNAGRARLSFAMAGRKLGGARAMKRGDQKISRGEQDRDTSAKREQSR</sequence>
<keyword evidence="2" id="KW-1185">Reference proteome</keyword>
<name>A0ACC2HWG6_9PLEO</name>
<accession>A0ACC2HWG6</accession>
<reference evidence="1" key="1">
    <citation type="submission" date="2022-11" db="EMBL/GenBank/DDBJ databases">
        <title>Genome Sequence of Boeremia exigua.</title>
        <authorList>
            <person name="Buettner E."/>
        </authorList>
    </citation>
    <scope>NUCLEOTIDE SEQUENCE</scope>
    <source>
        <strain evidence="1">CU02</strain>
    </source>
</reference>
<comment type="caution">
    <text evidence="1">The sequence shown here is derived from an EMBL/GenBank/DDBJ whole genome shotgun (WGS) entry which is preliminary data.</text>
</comment>
<organism evidence="1 2">
    <name type="scientific">Boeremia exigua</name>
    <dbReference type="NCBI Taxonomy" id="749465"/>
    <lineage>
        <taxon>Eukaryota</taxon>
        <taxon>Fungi</taxon>
        <taxon>Dikarya</taxon>
        <taxon>Ascomycota</taxon>
        <taxon>Pezizomycotina</taxon>
        <taxon>Dothideomycetes</taxon>
        <taxon>Pleosporomycetidae</taxon>
        <taxon>Pleosporales</taxon>
        <taxon>Pleosporineae</taxon>
        <taxon>Didymellaceae</taxon>
        <taxon>Boeremia</taxon>
    </lineage>
</organism>
<dbReference type="EMBL" id="JAPHNI010000930">
    <property type="protein sequence ID" value="KAJ8107434.1"/>
    <property type="molecule type" value="Genomic_DNA"/>
</dbReference>
<gene>
    <name evidence="1" type="ORF">OPT61_g8870</name>
</gene>
<evidence type="ECO:0000313" key="1">
    <source>
        <dbReference type="EMBL" id="KAJ8107434.1"/>
    </source>
</evidence>